<dbReference type="EMBL" id="CP071463">
    <property type="protein sequence ID" value="QSW83952.1"/>
    <property type="molecule type" value="Genomic_DNA"/>
</dbReference>
<accession>A0A8A2U6A7</accession>
<feature type="region of interest" description="Disordered" evidence="1">
    <location>
        <begin position="1"/>
        <end position="23"/>
    </location>
</feature>
<dbReference type="Proteomes" id="UP000663191">
    <property type="component" value="Chromosome"/>
</dbReference>
<proteinExistence type="predicted"/>
<keyword evidence="3" id="KW-1185">Reference proteome</keyword>
<dbReference type="RefSeq" id="WP_207269203.1">
    <property type="nucleotide sequence ID" value="NZ_CP071463.1"/>
</dbReference>
<evidence type="ECO:0000313" key="2">
    <source>
        <dbReference type="EMBL" id="QSW83952.1"/>
    </source>
</evidence>
<name>A0A8A2U6A7_9EURY</name>
<organism evidence="2 3">
    <name type="scientific">Natrinema longum</name>
    <dbReference type="NCBI Taxonomy" id="370324"/>
    <lineage>
        <taxon>Archaea</taxon>
        <taxon>Methanobacteriati</taxon>
        <taxon>Methanobacteriota</taxon>
        <taxon>Stenosarchaea group</taxon>
        <taxon>Halobacteria</taxon>
        <taxon>Halobacteriales</taxon>
        <taxon>Natrialbaceae</taxon>
        <taxon>Natrinema</taxon>
    </lineage>
</organism>
<dbReference type="AlphaFoldDB" id="A0A8A2U6A7"/>
<evidence type="ECO:0000256" key="1">
    <source>
        <dbReference type="SAM" id="MobiDB-lite"/>
    </source>
</evidence>
<sequence>MGILELMLGSSGPGEQGIEGKSYTLPKETHDFVYPIAVRREEVEAFGELLEAAGDGSPAETDPEELQAVIDDVGGEEGPDIDTDALVERLQRPQNAAASVIGTWSETLERDIGVVYARRGTLEVLVEFVKRCKDRDEDESDSFELPESFPNAAALLKRLEEGTDTQYRAVVHTDLLPDE</sequence>
<dbReference type="GeneID" id="63184235"/>
<reference evidence="2 3" key="1">
    <citation type="journal article" date="2006" name="Int. J. Syst. Evol. Microbiol.">
        <title>Haloterrigena longa sp. nov. and Haloterrigena limicola sp. nov., extremely halophilic archaea isolated from a salt lake.</title>
        <authorList>
            <person name="Cui H.L."/>
            <person name="Tohty D."/>
            <person name="Zhou P.J."/>
            <person name="Liu S.J."/>
        </authorList>
    </citation>
    <scope>NUCLEOTIDE SEQUENCE [LARGE SCALE GENOMIC DNA]</scope>
    <source>
        <strain evidence="2 3">ABH32</strain>
    </source>
</reference>
<evidence type="ECO:0000313" key="3">
    <source>
        <dbReference type="Proteomes" id="UP000663191"/>
    </source>
</evidence>
<protein>
    <submittedName>
        <fullName evidence="2">Uncharacterized protein</fullName>
    </submittedName>
</protein>
<dbReference type="KEGG" id="hlo:J0X27_10785"/>
<dbReference type="OrthoDB" id="197996at2157"/>
<gene>
    <name evidence="2" type="ORF">J0X27_10785</name>
</gene>